<comment type="caution">
    <text evidence="2">The sequence shown here is derived from an EMBL/GenBank/DDBJ whole genome shotgun (WGS) entry which is preliminary data.</text>
</comment>
<keyword evidence="3" id="KW-1185">Reference proteome</keyword>
<sequence>MEYNYSDYNNYAQSYERPRPTEHYDTDQGNKKSLFREVEDSPKKYSILTSRVDRFKEPNHQAPFADYNLDTAHKKTIKNGIDASPVKYAATFSKRNRFAKDKVSDAPDKMYDTNTLHLKTLDKNIEESSVNYANVRSNAPRFGRKGLSFAPDVLYDTDQMGKASLQTAVSSSPVRYAMMKSNQPRLKERAQGCTDGELGPGTYETPCHLDLKKDWTQRSMSSFASSVPRFNSQRDPTKYLGSTYTPERDRKAWGKKHFKISSTKIQRPAYLPNVYQKT</sequence>
<feature type="compositionally biased region" description="Basic and acidic residues" evidence="1">
    <location>
        <begin position="16"/>
        <end position="34"/>
    </location>
</feature>
<evidence type="ECO:0000313" key="3">
    <source>
        <dbReference type="Proteomes" id="UP001190700"/>
    </source>
</evidence>
<evidence type="ECO:0000256" key="1">
    <source>
        <dbReference type="SAM" id="MobiDB-lite"/>
    </source>
</evidence>
<proteinExistence type="predicted"/>
<organism evidence="2 3">
    <name type="scientific">Cymbomonas tetramitiformis</name>
    <dbReference type="NCBI Taxonomy" id="36881"/>
    <lineage>
        <taxon>Eukaryota</taxon>
        <taxon>Viridiplantae</taxon>
        <taxon>Chlorophyta</taxon>
        <taxon>Pyramimonadophyceae</taxon>
        <taxon>Pyramimonadales</taxon>
        <taxon>Pyramimonadaceae</taxon>
        <taxon>Cymbomonas</taxon>
    </lineage>
</organism>
<accession>A0AAE0L0Q2</accession>
<protein>
    <submittedName>
        <fullName evidence="2">Uncharacterized protein</fullName>
    </submittedName>
</protein>
<feature type="region of interest" description="Disordered" evidence="1">
    <location>
        <begin position="1"/>
        <end position="34"/>
    </location>
</feature>
<name>A0AAE0L0Q2_9CHLO</name>
<dbReference type="AlphaFoldDB" id="A0AAE0L0Q2"/>
<gene>
    <name evidence="2" type="ORF">CYMTET_23935</name>
</gene>
<dbReference type="Proteomes" id="UP001190700">
    <property type="component" value="Unassembled WGS sequence"/>
</dbReference>
<evidence type="ECO:0000313" key="2">
    <source>
        <dbReference type="EMBL" id="KAK3267514.1"/>
    </source>
</evidence>
<dbReference type="EMBL" id="LGRX02012358">
    <property type="protein sequence ID" value="KAK3267514.1"/>
    <property type="molecule type" value="Genomic_DNA"/>
</dbReference>
<feature type="compositionally biased region" description="Polar residues" evidence="1">
    <location>
        <begin position="1"/>
        <end position="13"/>
    </location>
</feature>
<reference evidence="2 3" key="1">
    <citation type="journal article" date="2015" name="Genome Biol. Evol.">
        <title>Comparative Genomics of a Bacterivorous Green Alga Reveals Evolutionary Causalities and Consequences of Phago-Mixotrophic Mode of Nutrition.</title>
        <authorList>
            <person name="Burns J.A."/>
            <person name="Paasch A."/>
            <person name="Narechania A."/>
            <person name="Kim E."/>
        </authorList>
    </citation>
    <scope>NUCLEOTIDE SEQUENCE [LARGE SCALE GENOMIC DNA]</scope>
    <source>
        <strain evidence="2 3">PLY_AMNH</strain>
    </source>
</reference>